<reference evidence="1" key="2">
    <citation type="journal article" date="2015" name="Fish Shellfish Immunol.">
        <title>Early steps in the European eel (Anguilla anguilla)-Vibrio vulnificus interaction in the gills: Role of the RtxA13 toxin.</title>
        <authorList>
            <person name="Callol A."/>
            <person name="Pajuelo D."/>
            <person name="Ebbesson L."/>
            <person name="Teles M."/>
            <person name="MacKenzie S."/>
            <person name="Amaro C."/>
        </authorList>
    </citation>
    <scope>NUCLEOTIDE SEQUENCE</scope>
</reference>
<proteinExistence type="predicted"/>
<sequence length="27" mass="3255">MRNTNFLQLYQLHHVLPKVIHGHKVCK</sequence>
<name>A0A0E9PRB7_ANGAN</name>
<dbReference type="EMBL" id="GBXM01102189">
    <property type="protein sequence ID" value="JAH06388.1"/>
    <property type="molecule type" value="Transcribed_RNA"/>
</dbReference>
<accession>A0A0E9PRB7</accession>
<evidence type="ECO:0000313" key="1">
    <source>
        <dbReference type="EMBL" id="JAH06388.1"/>
    </source>
</evidence>
<organism evidence="1">
    <name type="scientific">Anguilla anguilla</name>
    <name type="common">European freshwater eel</name>
    <name type="synonym">Muraena anguilla</name>
    <dbReference type="NCBI Taxonomy" id="7936"/>
    <lineage>
        <taxon>Eukaryota</taxon>
        <taxon>Metazoa</taxon>
        <taxon>Chordata</taxon>
        <taxon>Craniata</taxon>
        <taxon>Vertebrata</taxon>
        <taxon>Euteleostomi</taxon>
        <taxon>Actinopterygii</taxon>
        <taxon>Neopterygii</taxon>
        <taxon>Teleostei</taxon>
        <taxon>Anguilliformes</taxon>
        <taxon>Anguillidae</taxon>
        <taxon>Anguilla</taxon>
    </lineage>
</organism>
<protein>
    <submittedName>
        <fullName evidence="1">Uncharacterized protein</fullName>
    </submittedName>
</protein>
<dbReference type="AlphaFoldDB" id="A0A0E9PRB7"/>
<reference evidence="1" key="1">
    <citation type="submission" date="2014-11" db="EMBL/GenBank/DDBJ databases">
        <authorList>
            <person name="Amaro Gonzalez C."/>
        </authorList>
    </citation>
    <scope>NUCLEOTIDE SEQUENCE</scope>
</reference>